<keyword evidence="3 7" id="KW-0479">Metal-binding</keyword>
<dbReference type="NCBIfam" id="TIGR00043">
    <property type="entry name" value="rRNA maturation RNase YbeY"/>
    <property type="match status" value="1"/>
</dbReference>
<dbReference type="HAMAP" id="MF_00009">
    <property type="entry name" value="Endoribonucl_YbeY"/>
    <property type="match status" value="1"/>
</dbReference>
<keyword evidence="4 7" id="KW-0255">Endonuclease</keyword>
<keyword evidence="7" id="KW-0698">rRNA processing</keyword>
<comment type="similarity">
    <text evidence="1 7">Belongs to the endoribonuclease YbeY family.</text>
</comment>
<dbReference type="InterPro" id="IPR002036">
    <property type="entry name" value="YbeY"/>
</dbReference>
<organism evidence="8 9">
    <name type="scientific">Candidatus Megaera venefica</name>
    <dbReference type="NCBI Taxonomy" id="2055910"/>
    <lineage>
        <taxon>Bacteria</taxon>
        <taxon>Pseudomonadati</taxon>
        <taxon>Pseudomonadota</taxon>
        <taxon>Alphaproteobacteria</taxon>
        <taxon>Rickettsiales</taxon>
        <taxon>Rickettsiaceae</taxon>
        <taxon>Candidatus Megaera</taxon>
    </lineage>
</organism>
<comment type="cofactor">
    <cofactor evidence="7">
        <name>Zn(2+)</name>
        <dbReference type="ChEBI" id="CHEBI:29105"/>
    </cofactor>
    <text evidence="7">Binds 1 zinc ion.</text>
</comment>
<dbReference type="SUPFAM" id="SSF55486">
    <property type="entry name" value="Metalloproteases ('zincins'), catalytic domain"/>
    <property type="match status" value="1"/>
</dbReference>
<evidence type="ECO:0000256" key="1">
    <source>
        <dbReference type="ARBA" id="ARBA00010875"/>
    </source>
</evidence>
<dbReference type="InterPro" id="IPR020549">
    <property type="entry name" value="YbeY_CS"/>
</dbReference>
<dbReference type="PANTHER" id="PTHR46986">
    <property type="entry name" value="ENDORIBONUCLEASE YBEY, CHLOROPLASTIC"/>
    <property type="match status" value="1"/>
</dbReference>
<evidence type="ECO:0000256" key="3">
    <source>
        <dbReference type="ARBA" id="ARBA00022723"/>
    </source>
</evidence>
<comment type="caution">
    <text evidence="8">The sequence shown here is derived from an EMBL/GenBank/DDBJ whole genome shotgun (WGS) entry which is preliminary data.</text>
</comment>
<dbReference type="PANTHER" id="PTHR46986:SF1">
    <property type="entry name" value="ENDORIBONUCLEASE YBEY, CHLOROPLASTIC"/>
    <property type="match status" value="1"/>
</dbReference>
<dbReference type="PROSITE" id="PS01306">
    <property type="entry name" value="UPF0054"/>
    <property type="match status" value="1"/>
</dbReference>
<comment type="function">
    <text evidence="7">Single strand-specific metallo-endoribonuclease involved in late-stage 70S ribosome quality control and in maturation of the 3' terminus of the 16S rRNA.</text>
</comment>
<dbReference type="Proteomes" id="UP001291687">
    <property type="component" value="Unassembled WGS sequence"/>
</dbReference>
<dbReference type="EC" id="3.1.-.-" evidence="7"/>
<protein>
    <recommendedName>
        <fullName evidence="7">Endoribonuclease YbeY</fullName>
        <ecNumber evidence="7">3.1.-.-</ecNumber>
    </recommendedName>
</protein>
<keyword evidence="6 7" id="KW-0862">Zinc</keyword>
<dbReference type="Gene3D" id="3.40.390.30">
    <property type="entry name" value="Metalloproteases ('zincins'), catalytic domain"/>
    <property type="match status" value="1"/>
</dbReference>
<evidence type="ECO:0000313" key="8">
    <source>
        <dbReference type="EMBL" id="MEA0971237.1"/>
    </source>
</evidence>
<keyword evidence="9" id="KW-1185">Reference proteome</keyword>
<evidence type="ECO:0000256" key="5">
    <source>
        <dbReference type="ARBA" id="ARBA00022801"/>
    </source>
</evidence>
<keyword evidence="7" id="KW-0690">Ribosome biogenesis</keyword>
<keyword evidence="5 7" id="KW-0378">Hydrolase</keyword>
<dbReference type="EMBL" id="JARJFB010000098">
    <property type="protein sequence ID" value="MEA0971237.1"/>
    <property type="molecule type" value="Genomic_DNA"/>
</dbReference>
<evidence type="ECO:0000313" key="9">
    <source>
        <dbReference type="Proteomes" id="UP001291687"/>
    </source>
</evidence>
<evidence type="ECO:0000256" key="7">
    <source>
        <dbReference type="HAMAP-Rule" id="MF_00009"/>
    </source>
</evidence>
<reference evidence="8 9" key="1">
    <citation type="submission" date="2023-03" db="EMBL/GenBank/DDBJ databases">
        <title>Host association and intracellularity evolved multiple times independently in the Rickettsiales.</title>
        <authorList>
            <person name="Castelli M."/>
            <person name="Nardi T."/>
            <person name="Gammuto L."/>
            <person name="Bellinzona G."/>
            <person name="Sabaneyeva E."/>
            <person name="Potekhin A."/>
            <person name="Serra V."/>
            <person name="Petroni G."/>
            <person name="Sassera D."/>
        </authorList>
    </citation>
    <scope>NUCLEOTIDE SEQUENCE [LARGE SCALE GENOMIC DNA]</scope>
    <source>
        <strain evidence="8 9">Sr 2-6</strain>
    </source>
</reference>
<gene>
    <name evidence="7" type="primary">ybeY</name>
    <name evidence="8" type="ORF">Megvenef_01210</name>
</gene>
<keyword evidence="7" id="KW-0963">Cytoplasm</keyword>
<evidence type="ECO:0000256" key="6">
    <source>
        <dbReference type="ARBA" id="ARBA00022833"/>
    </source>
</evidence>
<sequence>MNIIVEIAKELDEWDNYPEIDERLFSEIASMVLSRYQNFSVVKEFELSILLAGNKQMQSLNGKFRKKDKATNVLSFPDVEIDWRKIVEFTPDNDYMYLGDIAFGYEVIALEAKNKLISFQDHFKHLVIHAILHLIGYDHIKDDDAEAMESIEIEILEAISIKSPY</sequence>
<keyword evidence="2 7" id="KW-0540">Nuclease</keyword>
<feature type="binding site" evidence="7">
    <location>
        <position position="129"/>
    </location>
    <ligand>
        <name>Zn(2+)</name>
        <dbReference type="ChEBI" id="CHEBI:29105"/>
        <note>catalytic</note>
    </ligand>
</feature>
<comment type="subcellular location">
    <subcellularLocation>
        <location evidence="7">Cytoplasm</location>
    </subcellularLocation>
</comment>
<dbReference type="Pfam" id="PF02130">
    <property type="entry name" value="YbeY"/>
    <property type="match status" value="1"/>
</dbReference>
<feature type="binding site" evidence="7">
    <location>
        <position position="133"/>
    </location>
    <ligand>
        <name>Zn(2+)</name>
        <dbReference type="ChEBI" id="CHEBI:29105"/>
        <note>catalytic</note>
    </ligand>
</feature>
<dbReference type="InterPro" id="IPR023091">
    <property type="entry name" value="MetalPrtase_cat_dom_sf_prd"/>
</dbReference>
<dbReference type="RefSeq" id="WP_322777140.1">
    <property type="nucleotide sequence ID" value="NZ_JARJFB010000098.1"/>
</dbReference>
<name>A0ABU5NDH3_9RICK</name>
<accession>A0ABU5NDH3</accession>
<evidence type="ECO:0000256" key="4">
    <source>
        <dbReference type="ARBA" id="ARBA00022759"/>
    </source>
</evidence>
<proteinExistence type="inferred from homology"/>
<feature type="binding site" evidence="7">
    <location>
        <position position="139"/>
    </location>
    <ligand>
        <name>Zn(2+)</name>
        <dbReference type="ChEBI" id="CHEBI:29105"/>
        <note>catalytic</note>
    </ligand>
</feature>
<evidence type="ECO:0000256" key="2">
    <source>
        <dbReference type="ARBA" id="ARBA00022722"/>
    </source>
</evidence>